<reference evidence="3 4" key="1">
    <citation type="submission" date="2019-07" db="EMBL/GenBank/DDBJ databases">
        <title>Draft Genome Sequences of Bacteroides pyogenes Strains Isolated from the Uterus Holstein Dairy Cows with Metritis.</title>
        <authorList>
            <person name="Cunha F."/>
            <person name="Galvao K.N."/>
            <person name="Jeon S.J."/>
            <person name="Jeong K.C."/>
        </authorList>
    </citation>
    <scope>NUCLEOTIDE SEQUENCE [LARGE SCALE GENOMIC DNA]</scope>
    <source>
        <strain evidence="3 4">KG-31</strain>
    </source>
</reference>
<dbReference type="RefSeq" id="WP_027324222.1">
    <property type="nucleotide sequence ID" value="NZ_CAMBON010000041.1"/>
</dbReference>
<sequence length="237" mass="26120">MKKSILFVLFAMVSVMGFSQFNGWNAKVGMNLSSWSEDEVDTKLGFRAGVGTEYMFSNILSLQPSLFFSLKGCKADSEGELEDVRGKAKVTVNQMYLELPVMLAARFNVANKTNLVVTAGPYAGYGIGGKTKVDLRMNDEKLKMKFNSFGKVDKVTIEQGGKTQDVPLSELVGNFGDIEFENNDNKFLNRFDFGLGVGLALEFNRFIVGLDGQFGLTELADKGPKNLNYAVSVGYKF</sequence>
<dbReference type="Pfam" id="PF13568">
    <property type="entry name" value="OMP_b-brl_2"/>
    <property type="match status" value="1"/>
</dbReference>
<dbReference type="EMBL" id="VKLW01000010">
    <property type="protein sequence ID" value="TYK34032.1"/>
    <property type="molecule type" value="Genomic_DNA"/>
</dbReference>
<comment type="caution">
    <text evidence="3">The sequence shown here is derived from an EMBL/GenBank/DDBJ whole genome shotgun (WGS) entry which is preliminary data.</text>
</comment>
<accession>A0A5D3FDT6</accession>
<dbReference type="Proteomes" id="UP000324383">
    <property type="component" value="Unassembled WGS sequence"/>
</dbReference>
<evidence type="ECO:0000256" key="1">
    <source>
        <dbReference type="SAM" id="SignalP"/>
    </source>
</evidence>
<gene>
    <name evidence="3" type="ORF">FNJ60_05755</name>
</gene>
<feature type="signal peptide" evidence="1">
    <location>
        <begin position="1"/>
        <end position="26"/>
    </location>
</feature>
<dbReference type="InterPro" id="IPR025665">
    <property type="entry name" value="Beta-barrel_OMP_2"/>
</dbReference>
<feature type="chain" id="PRO_5030116439" evidence="1">
    <location>
        <begin position="27"/>
        <end position="237"/>
    </location>
</feature>
<evidence type="ECO:0000259" key="2">
    <source>
        <dbReference type="Pfam" id="PF13568"/>
    </source>
</evidence>
<proteinExistence type="predicted"/>
<evidence type="ECO:0000313" key="3">
    <source>
        <dbReference type="EMBL" id="TYK34032.1"/>
    </source>
</evidence>
<protein>
    <submittedName>
        <fullName evidence="3">PorT family protein</fullName>
    </submittedName>
</protein>
<keyword evidence="4" id="KW-1185">Reference proteome</keyword>
<feature type="domain" description="Outer membrane protein beta-barrel" evidence="2">
    <location>
        <begin position="23"/>
        <end position="219"/>
    </location>
</feature>
<organism evidence="3 4">
    <name type="scientific">Bacteroides pyogenes</name>
    <dbReference type="NCBI Taxonomy" id="310300"/>
    <lineage>
        <taxon>Bacteria</taxon>
        <taxon>Pseudomonadati</taxon>
        <taxon>Bacteroidota</taxon>
        <taxon>Bacteroidia</taxon>
        <taxon>Bacteroidales</taxon>
        <taxon>Bacteroidaceae</taxon>
        <taxon>Bacteroides</taxon>
    </lineage>
</organism>
<evidence type="ECO:0000313" key="4">
    <source>
        <dbReference type="Proteomes" id="UP000324383"/>
    </source>
</evidence>
<keyword evidence="1" id="KW-0732">Signal</keyword>
<name>A0A5D3FDT6_9BACE</name>
<dbReference type="AlphaFoldDB" id="A0A5D3FDT6"/>